<keyword evidence="1" id="KW-0472">Membrane</keyword>
<feature type="transmembrane region" description="Helical" evidence="1">
    <location>
        <begin position="112"/>
        <end position="133"/>
    </location>
</feature>
<evidence type="ECO:0000313" key="3">
    <source>
        <dbReference type="Proteomes" id="UP000616724"/>
    </source>
</evidence>
<dbReference type="EMBL" id="BOOH01000014">
    <property type="protein sequence ID" value="GIH75101.1"/>
    <property type="molecule type" value="Genomic_DNA"/>
</dbReference>
<name>A0A8J3RF40_9ACTN</name>
<comment type="caution">
    <text evidence="2">The sequence shown here is derived from an EMBL/GenBank/DDBJ whole genome shotgun (WGS) entry which is preliminary data.</text>
</comment>
<keyword evidence="1" id="KW-1133">Transmembrane helix</keyword>
<gene>
    <name evidence="2" type="ORF">Plo01_15300</name>
</gene>
<reference evidence="2 3" key="1">
    <citation type="submission" date="2021-01" db="EMBL/GenBank/DDBJ databases">
        <title>Whole genome shotgun sequence of Planobispora longispora NBRC 13918.</title>
        <authorList>
            <person name="Komaki H."/>
            <person name="Tamura T."/>
        </authorList>
    </citation>
    <scope>NUCLEOTIDE SEQUENCE [LARGE SCALE GENOMIC DNA]</scope>
    <source>
        <strain evidence="2 3">NBRC 13918</strain>
    </source>
</reference>
<evidence type="ECO:0000313" key="2">
    <source>
        <dbReference type="EMBL" id="GIH75101.1"/>
    </source>
</evidence>
<organism evidence="2 3">
    <name type="scientific">Planobispora longispora</name>
    <dbReference type="NCBI Taxonomy" id="28887"/>
    <lineage>
        <taxon>Bacteria</taxon>
        <taxon>Bacillati</taxon>
        <taxon>Actinomycetota</taxon>
        <taxon>Actinomycetes</taxon>
        <taxon>Streptosporangiales</taxon>
        <taxon>Streptosporangiaceae</taxon>
        <taxon>Planobispora</taxon>
    </lineage>
</organism>
<dbReference type="AlphaFoldDB" id="A0A8J3RF40"/>
<dbReference type="Proteomes" id="UP000616724">
    <property type="component" value="Unassembled WGS sequence"/>
</dbReference>
<keyword evidence="3" id="KW-1185">Reference proteome</keyword>
<protein>
    <submittedName>
        <fullName evidence="2">Uncharacterized protein</fullName>
    </submittedName>
</protein>
<accession>A0A8J3RF40</accession>
<keyword evidence="1" id="KW-0812">Transmembrane</keyword>
<evidence type="ECO:0000256" key="1">
    <source>
        <dbReference type="SAM" id="Phobius"/>
    </source>
</evidence>
<sequence length="162" mass="17115">MVLCLVIPLGLLVWVLVAVVDVTASETKTVLDDAGVTGTATVVSCEAYTVGSGRSRRTNYDCEARFVFDDRSREPVVIDTVPEVEVGEVFPAVLTPEGDRVLPSGARGVWRAILPVSALPLTFALVAFLTALVTRSRKAIIWTGVVLAAFGAVMIVGIVVGT</sequence>
<feature type="transmembrane region" description="Helical" evidence="1">
    <location>
        <begin position="140"/>
        <end position="160"/>
    </location>
</feature>
<proteinExistence type="predicted"/>